<dbReference type="EMBL" id="CAMGYJ010000009">
    <property type="protein sequence ID" value="CAI0541536.1"/>
    <property type="molecule type" value="Genomic_DNA"/>
</dbReference>
<evidence type="ECO:0000313" key="3">
    <source>
        <dbReference type="Proteomes" id="UP001154282"/>
    </source>
</evidence>
<protein>
    <submittedName>
        <fullName evidence="1">Uncharacterized protein</fullName>
    </submittedName>
</protein>
<evidence type="ECO:0000313" key="2">
    <source>
        <dbReference type="EMBL" id="CAI0541536.1"/>
    </source>
</evidence>
<gene>
    <name evidence="1" type="ORF">LITE_LOCUS29951</name>
    <name evidence="2" type="ORF">LITE_LOCUS42142</name>
</gene>
<dbReference type="Proteomes" id="UP001154282">
    <property type="component" value="Unassembled WGS sequence"/>
</dbReference>
<reference evidence="1" key="1">
    <citation type="submission" date="2022-08" db="EMBL/GenBank/DDBJ databases">
        <authorList>
            <person name="Gutierrez-Valencia J."/>
        </authorList>
    </citation>
    <scope>NUCLEOTIDE SEQUENCE</scope>
</reference>
<keyword evidence="3" id="KW-1185">Reference proteome</keyword>
<comment type="caution">
    <text evidence="1">The sequence shown here is derived from an EMBL/GenBank/DDBJ whole genome shotgun (WGS) entry which is preliminary data.</text>
</comment>
<proteinExistence type="predicted"/>
<name>A0AAV0MS04_9ROSI</name>
<accession>A0AAV0MS04</accession>
<dbReference type="AlphaFoldDB" id="A0AAV0MS04"/>
<sequence length="124" mass="13481">MLNWLASVNYFCGFHLNMLGISKTPIEPSSHKHLDSCGSLYHSLLQKCRLTQLASLPSFAVTTKSSISWPKQLEGVVESISPVVKIISSDRKHGSENGFKLFGIQLVIASIGEESSPCSGFSDP</sequence>
<organism evidence="1 3">
    <name type="scientific">Linum tenue</name>
    <dbReference type="NCBI Taxonomy" id="586396"/>
    <lineage>
        <taxon>Eukaryota</taxon>
        <taxon>Viridiplantae</taxon>
        <taxon>Streptophyta</taxon>
        <taxon>Embryophyta</taxon>
        <taxon>Tracheophyta</taxon>
        <taxon>Spermatophyta</taxon>
        <taxon>Magnoliopsida</taxon>
        <taxon>eudicotyledons</taxon>
        <taxon>Gunneridae</taxon>
        <taxon>Pentapetalae</taxon>
        <taxon>rosids</taxon>
        <taxon>fabids</taxon>
        <taxon>Malpighiales</taxon>
        <taxon>Linaceae</taxon>
        <taxon>Linum</taxon>
    </lineage>
</organism>
<evidence type="ECO:0000313" key="1">
    <source>
        <dbReference type="EMBL" id="CAI0448833.1"/>
    </source>
</evidence>
<dbReference type="EMBL" id="CAMGYJ010000007">
    <property type="protein sequence ID" value="CAI0448833.1"/>
    <property type="molecule type" value="Genomic_DNA"/>
</dbReference>